<accession>A0AAW2LAX2</accession>
<comment type="similarity">
    <text evidence="1">Belongs to the PC-esterase family. TBL subfamily.</text>
</comment>
<protein>
    <submittedName>
        <fullName evidence="4">Protein trichome birefringence-like 16</fullName>
    </submittedName>
</protein>
<dbReference type="InterPro" id="IPR026057">
    <property type="entry name" value="TBL_C"/>
</dbReference>
<evidence type="ECO:0000256" key="2">
    <source>
        <dbReference type="SAM" id="MobiDB-lite"/>
    </source>
</evidence>
<evidence type="ECO:0000256" key="1">
    <source>
        <dbReference type="ARBA" id="ARBA00007727"/>
    </source>
</evidence>
<evidence type="ECO:0000259" key="3">
    <source>
        <dbReference type="Pfam" id="PF13839"/>
    </source>
</evidence>
<dbReference type="EMBL" id="JACGWJ010000025">
    <property type="protein sequence ID" value="KAL0315928.1"/>
    <property type="molecule type" value="Genomic_DNA"/>
</dbReference>
<sequence length="105" mass="11349">MSPRHFFNGDWNTGGTCDNTTPLSGGKEVVQDKSSDPVTASAVTGTGVKLLDITALSQLRDEAHISRYSIRATPGMQDCLHWCLPGLPDTWNEILFAQISSPTKS</sequence>
<proteinExistence type="inferred from homology"/>
<feature type="region of interest" description="Disordered" evidence="2">
    <location>
        <begin position="17"/>
        <end position="38"/>
    </location>
</feature>
<gene>
    <name evidence="4" type="ORF">Sradi_5471000</name>
</gene>
<evidence type="ECO:0000313" key="4">
    <source>
        <dbReference type="EMBL" id="KAL0315928.1"/>
    </source>
</evidence>
<name>A0AAW2LAX2_SESRA</name>
<dbReference type="PANTHER" id="PTHR32285:SF235">
    <property type="entry name" value="PROTEIN TRICHOME BIREFRINGENCE-LIKE 16"/>
    <property type="match status" value="1"/>
</dbReference>
<dbReference type="Pfam" id="PF13839">
    <property type="entry name" value="PC-Esterase"/>
    <property type="match status" value="1"/>
</dbReference>
<dbReference type="InterPro" id="IPR029962">
    <property type="entry name" value="TBL"/>
</dbReference>
<dbReference type="GO" id="GO:0016413">
    <property type="term" value="F:O-acetyltransferase activity"/>
    <property type="evidence" value="ECO:0007669"/>
    <property type="project" value="InterPro"/>
</dbReference>
<dbReference type="PANTHER" id="PTHR32285">
    <property type="entry name" value="PROTEIN TRICHOME BIREFRINGENCE-LIKE 9-RELATED"/>
    <property type="match status" value="1"/>
</dbReference>
<reference evidence="4" key="2">
    <citation type="journal article" date="2024" name="Plant">
        <title>Genomic evolution and insights into agronomic trait innovations of Sesamum species.</title>
        <authorList>
            <person name="Miao H."/>
            <person name="Wang L."/>
            <person name="Qu L."/>
            <person name="Liu H."/>
            <person name="Sun Y."/>
            <person name="Le M."/>
            <person name="Wang Q."/>
            <person name="Wei S."/>
            <person name="Zheng Y."/>
            <person name="Lin W."/>
            <person name="Duan Y."/>
            <person name="Cao H."/>
            <person name="Xiong S."/>
            <person name="Wang X."/>
            <person name="Wei L."/>
            <person name="Li C."/>
            <person name="Ma Q."/>
            <person name="Ju M."/>
            <person name="Zhao R."/>
            <person name="Li G."/>
            <person name="Mu C."/>
            <person name="Tian Q."/>
            <person name="Mei H."/>
            <person name="Zhang T."/>
            <person name="Gao T."/>
            <person name="Zhang H."/>
        </authorList>
    </citation>
    <scope>NUCLEOTIDE SEQUENCE</scope>
    <source>
        <strain evidence="4">G02</strain>
    </source>
</reference>
<organism evidence="4">
    <name type="scientific">Sesamum radiatum</name>
    <name type="common">Black benniseed</name>
    <dbReference type="NCBI Taxonomy" id="300843"/>
    <lineage>
        <taxon>Eukaryota</taxon>
        <taxon>Viridiplantae</taxon>
        <taxon>Streptophyta</taxon>
        <taxon>Embryophyta</taxon>
        <taxon>Tracheophyta</taxon>
        <taxon>Spermatophyta</taxon>
        <taxon>Magnoliopsida</taxon>
        <taxon>eudicotyledons</taxon>
        <taxon>Gunneridae</taxon>
        <taxon>Pentapetalae</taxon>
        <taxon>asterids</taxon>
        <taxon>lamiids</taxon>
        <taxon>Lamiales</taxon>
        <taxon>Pedaliaceae</taxon>
        <taxon>Sesamum</taxon>
    </lineage>
</organism>
<feature type="domain" description="Trichome birefringence-like C-terminal" evidence="3">
    <location>
        <begin position="1"/>
        <end position="97"/>
    </location>
</feature>
<reference evidence="4" key="1">
    <citation type="submission" date="2020-06" db="EMBL/GenBank/DDBJ databases">
        <authorList>
            <person name="Li T."/>
            <person name="Hu X."/>
            <person name="Zhang T."/>
            <person name="Song X."/>
            <person name="Zhang H."/>
            <person name="Dai N."/>
            <person name="Sheng W."/>
            <person name="Hou X."/>
            <person name="Wei L."/>
        </authorList>
    </citation>
    <scope>NUCLEOTIDE SEQUENCE</scope>
    <source>
        <strain evidence="4">G02</strain>
        <tissue evidence="4">Leaf</tissue>
    </source>
</reference>
<dbReference type="AlphaFoldDB" id="A0AAW2LAX2"/>
<comment type="caution">
    <text evidence="4">The sequence shown here is derived from an EMBL/GenBank/DDBJ whole genome shotgun (WGS) entry which is preliminary data.</text>
</comment>
<dbReference type="GO" id="GO:0005794">
    <property type="term" value="C:Golgi apparatus"/>
    <property type="evidence" value="ECO:0007669"/>
    <property type="project" value="TreeGrafter"/>
</dbReference>